<evidence type="ECO:0000259" key="10">
    <source>
        <dbReference type="PROSITE" id="PS51645"/>
    </source>
</evidence>
<evidence type="ECO:0000313" key="11">
    <source>
        <dbReference type="EMBL" id="CAL0327231.1"/>
    </source>
</evidence>
<evidence type="ECO:0000256" key="5">
    <source>
        <dbReference type="ARBA" id="ARBA00022991"/>
    </source>
</evidence>
<evidence type="ECO:0000256" key="1">
    <source>
        <dbReference type="ARBA" id="ARBA00001932"/>
    </source>
</evidence>
<dbReference type="Pfam" id="PF00875">
    <property type="entry name" value="DNA_photolyase"/>
    <property type="match status" value="1"/>
</dbReference>
<keyword evidence="9" id="KW-1133">Transmembrane helix</keyword>
<accession>A0AAV1XZQ0</accession>
<dbReference type="GO" id="GO:0071786">
    <property type="term" value="P:endoplasmic reticulum tubular network organization"/>
    <property type="evidence" value="ECO:0007669"/>
    <property type="project" value="InterPro"/>
</dbReference>
<feature type="site" description="Electron transfer via tryptophanyl radical" evidence="7">
    <location>
        <position position="340"/>
    </location>
</feature>
<feature type="transmembrane region" description="Helical" evidence="9">
    <location>
        <begin position="570"/>
        <end position="591"/>
    </location>
</feature>
<dbReference type="GO" id="GO:0003913">
    <property type="term" value="F:DNA photolyase activity"/>
    <property type="evidence" value="ECO:0007669"/>
    <property type="project" value="InterPro"/>
</dbReference>
<feature type="domain" description="Photolyase/cryptochrome alpha/beta" evidence="10">
    <location>
        <begin position="47"/>
        <end position="182"/>
    </location>
</feature>
<dbReference type="AlphaFoldDB" id="A0AAV1XZQ0"/>
<dbReference type="InterPro" id="IPR005101">
    <property type="entry name" value="Cryptochr/Photolyase_FAD-bd"/>
</dbReference>
<dbReference type="SUPFAM" id="SSF48173">
    <property type="entry name" value="Cryptochrome/photolyase FAD-binding domain"/>
    <property type="match status" value="1"/>
</dbReference>
<comment type="cofactor">
    <cofactor evidence="6">
        <name>FAD</name>
        <dbReference type="ChEBI" id="CHEBI:57692"/>
    </cofactor>
    <text evidence="6">Binds 1 FAD per subunit.</text>
</comment>
<keyword evidence="12" id="KW-1185">Reference proteome</keyword>
<dbReference type="Proteomes" id="UP001497480">
    <property type="component" value="Unassembled WGS sequence"/>
</dbReference>
<dbReference type="InterPro" id="IPR036134">
    <property type="entry name" value="Crypto/Photolyase_FAD-like_sf"/>
</dbReference>
<keyword evidence="4 6" id="KW-0274">FAD</keyword>
<keyword evidence="9" id="KW-0472">Membrane</keyword>
<dbReference type="InterPro" id="IPR019273">
    <property type="entry name" value="Lunapark_Znf"/>
</dbReference>
<evidence type="ECO:0000256" key="6">
    <source>
        <dbReference type="PIRSR" id="PIRSR602081-1"/>
    </source>
</evidence>
<dbReference type="GO" id="GO:0006281">
    <property type="term" value="P:DNA repair"/>
    <property type="evidence" value="ECO:0007669"/>
    <property type="project" value="InterPro"/>
</dbReference>
<comment type="similarity">
    <text evidence="2">Belongs to the DNA photolyase class-1 family.</text>
</comment>
<evidence type="ECO:0000256" key="3">
    <source>
        <dbReference type="ARBA" id="ARBA00022630"/>
    </source>
</evidence>
<feature type="binding site" evidence="6">
    <location>
        <begin position="269"/>
        <end position="273"/>
    </location>
    <ligand>
        <name>FAD</name>
        <dbReference type="ChEBI" id="CHEBI:57692"/>
    </ligand>
</feature>
<feature type="compositionally biased region" description="Basic and acidic residues" evidence="8">
    <location>
        <begin position="485"/>
        <end position="513"/>
    </location>
</feature>
<dbReference type="InterPro" id="IPR006050">
    <property type="entry name" value="DNA_photolyase_N"/>
</dbReference>
<keyword evidence="3 6" id="KW-0285">Flavoprotein</keyword>
<dbReference type="Pfam" id="PF10058">
    <property type="entry name" value="Zn_ribbon_10"/>
    <property type="match status" value="1"/>
</dbReference>
<dbReference type="Pfam" id="PF03441">
    <property type="entry name" value="FAD_binding_7"/>
    <property type="match status" value="1"/>
</dbReference>
<protein>
    <recommendedName>
        <fullName evidence="10">Photolyase/cryptochrome alpha/beta domain-containing protein</fullName>
    </recommendedName>
</protein>
<dbReference type="SUPFAM" id="SSF52425">
    <property type="entry name" value="Cryptochrome/photolyase, N-terminal domain"/>
    <property type="match status" value="1"/>
</dbReference>
<proteinExistence type="inferred from homology"/>
<feature type="binding site" evidence="6">
    <location>
        <position position="256"/>
    </location>
    <ligand>
        <name>FAD</name>
        <dbReference type="ChEBI" id="CHEBI:57692"/>
    </ligand>
</feature>
<dbReference type="PRINTS" id="PR00147">
    <property type="entry name" value="DNAPHOTLYASE"/>
</dbReference>
<gene>
    <name evidence="11" type="ORF">LLUT_LOCUS28291</name>
</gene>
<organism evidence="11 12">
    <name type="scientific">Lupinus luteus</name>
    <name type="common">European yellow lupine</name>
    <dbReference type="NCBI Taxonomy" id="3873"/>
    <lineage>
        <taxon>Eukaryota</taxon>
        <taxon>Viridiplantae</taxon>
        <taxon>Streptophyta</taxon>
        <taxon>Embryophyta</taxon>
        <taxon>Tracheophyta</taxon>
        <taxon>Spermatophyta</taxon>
        <taxon>Magnoliopsida</taxon>
        <taxon>eudicotyledons</taxon>
        <taxon>Gunneridae</taxon>
        <taxon>Pentapetalae</taxon>
        <taxon>rosids</taxon>
        <taxon>fabids</taxon>
        <taxon>Fabales</taxon>
        <taxon>Fabaceae</taxon>
        <taxon>Papilionoideae</taxon>
        <taxon>50 kb inversion clade</taxon>
        <taxon>genistoids sensu lato</taxon>
        <taxon>core genistoids</taxon>
        <taxon>Genisteae</taxon>
        <taxon>Lupinus</taxon>
    </lineage>
</organism>
<dbReference type="InterPro" id="IPR040115">
    <property type="entry name" value="Lnp"/>
</dbReference>
<dbReference type="PANTHER" id="PTHR22166">
    <property type="entry name" value="ENDOPLASMIC RETICULUM JUNCTION FORMATION PROTEIN LUNAPARK"/>
    <property type="match status" value="1"/>
</dbReference>
<evidence type="ECO:0000256" key="9">
    <source>
        <dbReference type="SAM" id="Phobius"/>
    </source>
</evidence>
<dbReference type="GO" id="GO:0071782">
    <property type="term" value="C:endoplasmic reticulum tubular network"/>
    <property type="evidence" value="ECO:0007669"/>
    <property type="project" value="TreeGrafter"/>
</dbReference>
<dbReference type="PANTHER" id="PTHR22166:SF12">
    <property type="entry name" value="ENDOPLASMIC RETICULUM JUNCTION FORMATION PROTEIN LUNAPARK"/>
    <property type="match status" value="1"/>
</dbReference>
<feature type="site" description="Electron transfer via tryptophanyl radical" evidence="7">
    <location>
        <position position="393"/>
    </location>
</feature>
<feature type="region of interest" description="Disordered" evidence="8">
    <location>
        <begin position="833"/>
        <end position="855"/>
    </location>
</feature>
<feature type="compositionally biased region" description="Low complexity" evidence="8">
    <location>
        <begin position="728"/>
        <end position="742"/>
    </location>
</feature>
<feature type="binding site" evidence="6">
    <location>
        <begin position="406"/>
        <end position="408"/>
    </location>
    <ligand>
        <name>FAD</name>
        <dbReference type="ChEBI" id="CHEBI:57692"/>
    </ligand>
</feature>
<dbReference type="PROSITE" id="PS51645">
    <property type="entry name" value="PHR_CRY_ALPHA_BETA"/>
    <property type="match status" value="1"/>
</dbReference>
<dbReference type="InterPro" id="IPR036155">
    <property type="entry name" value="Crypto/Photolyase_N_sf"/>
</dbReference>
<dbReference type="Gene3D" id="1.10.579.10">
    <property type="entry name" value="DNA Cyclobutane Dipyrimidine Photolyase, subunit A, domain 3"/>
    <property type="match status" value="1"/>
</dbReference>
<keyword evidence="5" id="KW-0157">Chromophore</keyword>
<feature type="binding site" evidence="6">
    <location>
        <begin position="309"/>
        <end position="316"/>
    </location>
    <ligand>
        <name>FAD</name>
        <dbReference type="ChEBI" id="CHEBI:57692"/>
    </ligand>
</feature>
<evidence type="ECO:0000313" key="12">
    <source>
        <dbReference type="Proteomes" id="UP001497480"/>
    </source>
</evidence>
<name>A0AAV1XZQ0_LUPLU</name>
<keyword evidence="9" id="KW-0812">Transmembrane</keyword>
<feature type="region of interest" description="Disordered" evidence="8">
    <location>
        <begin position="719"/>
        <end position="758"/>
    </location>
</feature>
<evidence type="ECO:0000256" key="8">
    <source>
        <dbReference type="SAM" id="MobiDB-lite"/>
    </source>
</evidence>
<evidence type="ECO:0000256" key="4">
    <source>
        <dbReference type="ARBA" id="ARBA00022827"/>
    </source>
</evidence>
<dbReference type="NCBIfam" id="TIGR02765">
    <property type="entry name" value="crypto_DASH"/>
    <property type="match status" value="1"/>
</dbReference>
<feature type="site" description="Electron transfer via tryptophanyl radical" evidence="7">
    <location>
        <position position="416"/>
    </location>
</feature>
<comment type="caution">
    <text evidence="11">The sequence shown here is derived from an EMBL/GenBank/DDBJ whole genome shotgun (WGS) entry which is preliminary data.</text>
</comment>
<dbReference type="EMBL" id="CAXHTB010000020">
    <property type="protein sequence ID" value="CAL0327231.1"/>
    <property type="molecule type" value="Genomic_DNA"/>
</dbReference>
<feature type="transmembrane region" description="Helical" evidence="9">
    <location>
        <begin position="611"/>
        <end position="631"/>
    </location>
</feature>
<evidence type="ECO:0000256" key="2">
    <source>
        <dbReference type="ARBA" id="ARBA00005862"/>
    </source>
</evidence>
<dbReference type="InterPro" id="IPR014729">
    <property type="entry name" value="Rossmann-like_a/b/a_fold"/>
</dbReference>
<dbReference type="Gene3D" id="1.25.40.80">
    <property type="match status" value="1"/>
</dbReference>
<comment type="cofactor">
    <cofactor evidence="1">
        <name>(6R)-5,10-methylene-5,6,7,8-tetrahydrofolate</name>
        <dbReference type="ChEBI" id="CHEBI:15636"/>
    </cofactor>
</comment>
<sequence length="893" mass="100823">MSSSSSSSSQMYHVPELDNNDMDHVADHTFQNYTSSNNIKRGSTSKGTSIVWFRNDLRILDNEALYKAWLSSQTVLPVYCFDPRLFATTYHFGFPKTGVLRAQFLLECLADLQKNLMKRGLNLLILHGKPEDVIPSLANAFNAHTVYAQKETCSEELNVERSVIAGLQQVVIPCPKDSSTGVTHSNNTPKLHLVWGSTMYHIDDLPFDTVEGQCSIRKCIKLPAFLGPPPVVEEWGCLPSLEQLGICSQKDLLKVYKETRNGMLGPDYSTKFSPWLASGSLSPRFIHEEVKRYENERQANSSTYWVLFELIWRDYFRFLSVKYGNSLFHLGGPRKVQRSWSQDRNLFESWKDGRTGYPLIDANMKELSTTGFMSNRGRQIVCSFLVRDMGIDWRMGAEWFETCLLDYDPCSNYGNWTYGSGVGNDPREDRYFSIPKQAQTYDPEGEYVAFWLPQLGMIQRDKRNFPENLYIPQIVPLKFGKTGRHNEDKFSGNKEERMVDDKAVGEGEEKETSVKATGNEKKKRKGFFSRIWNVFRLQGDDFEKRLQHISKEEAAVISRMSRRSRSWRRISRQLIIFSAIFEVIAVGYAIMTTRTMDMNWKMRAIRVLPMFLLPALAFAAYSTSVSLIRMCDHRDRNILERLRAERQAKIDELKEKTNYYITQQLIQRYDPDPAAKAAAATVLASKLGADSGLKVYLGDESNPGAEMAKSNDVELMQSTGLRNRRQVQSRSTSTGTSTPNSSDQQLVGSGGTDQTSTSGHNQLVVVEHQPQSSTNQDGGWIARLAALLVGEDPTQSYALICGNCHMHNGLARKEDFPFVTYYCPHCNALNKPKQSDDRISGHTSPIVGSPPKTDAVHEVKDAITSVAESTITSESSPEIEEVLEGASLEETAS</sequence>
<evidence type="ECO:0000256" key="7">
    <source>
        <dbReference type="PIRSR" id="PIRSR602081-2"/>
    </source>
</evidence>
<feature type="region of interest" description="Disordered" evidence="8">
    <location>
        <begin position="868"/>
        <end position="893"/>
    </location>
</feature>
<dbReference type="InterPro" id="IPR014133">
    <property type="entry name" value="Cry_DASH"/>
</dbReference>
<feature type="region of interest" description="Disordered" evidence="8">
    <location>
        <begin position="485"/>
        <end position="518"/>
    </location>
</feature>
<dbReference type="Gene3D" id="3.40.50.620">
    <property type="entry name" value="HUPs"/>
    <property type="match status" value="1"/>
</dbReference>
<dbReference type="InterPro" id="IPR002081">
    <property type="entry name" value="Cryptochrome/DNA_photolyase_1"/>
</dbReference>
<reference evidence="11 12" key="1">
    <citation type="submission" date="2024-03" db="EMBL/GenBank/DDBJ databases">
        <authorList>
            <person name="Martinez-Hernandez J."/>
        </authorList>
    </citation>
    <scope>NUCLEOTIDE SEQUENCE [LARGE SCALE GENOMIC DNA]</scope>
</reference>